<protein>
    <submittedName>
        <fullName evidence="1">Phytanoyl-CoA dioxygenase family protein</fullName>
    </submittedName>
</protein>
<dbReference type="InterPro" id="IPR008775">
    <property type="entry name" value="Phytyl_CoA_dOase-like"/>
</dbReference>
<dbReference type="EMBL" id="JAQMFO010000025">
    <property type="protein sequence ID" value="MDB6373465.1"/>
    <property type="molecule type" value="Genomic_DNA"/>
</dbReference>
<accession>A0AAW6BLG9</accession>
<evidence type="ECO:0000313" key="1">
    <source>
        <dbReference type="EMBL" id="MDB6373465.1"/>
    </source>
</evidence>
<dbReference type="SUPFAM" id="SSF51197">
    <property type="entry name" value="Clavaminate synthase-like"/>
    <property type="match status" value="1"/>
</dbReference>
<name>A0AAW6BLG9_9GAMM</name>
<sequence>MDIAEQTEALGYCHVTSAIEPNIIDKLKAKIIEIAKEDYYYGKKHKVMVLDPQEEIIRALCKEKIIINNIAKYLGDTFRVSMIEGACSGQEEYEEINITEGFSSDTFLGWHRDGGILNEHFDNVLREKKLSIKCAVWLSEVKDGGGNLLFLEGSHRDFQKKNEEYKLKKIAASPGDITFFDRRILHTRTPNFLLEERLVIFIEYSVKWLKRKQIMNFKVTDDEIDISLFSNEQKGWELYKQDGC</sequence>
<dbReference type="GO" id="GO:0016706">
    <property type="term" value="F:2-oxoglutarate-dependent dioxygenase activity"/>
    <property type="evidence" value="ECO:0007669"/>
    <property type="project" value="UniProtKB-ARBA"/>
</dbReference>
<keyword evidence="1" id="KW-0223">Dioxygenase</keyword>
<evidence type="ECO:0000313" key="2">
    <source>
        <dbReference type="Proteomes" id="UP001212996"/>
    </source>
</evidence>
<dbReference type="Proteomes" id="UP001212996">
    <property type="component" value="Unassembled WGS sequence"/>
</dbReference>
<dbReference type="Pfam" id="PF05721">
    <property type="entry name" value="PhyH"/>
    <property type="match status" value="1"/>
</dbReference>
<gene>
    <name evidence="1" type="ORF">PH362_16375</name>
</gene>
<dbReference type="AlphaFoldDB" id="A0AAW6BLG9"/>
<dbReference type="RefSeq" id="WP_262977922.1">
    <property type="nucleotide sequence ID" value="NZ_JAQMFO010000025.1"/>
</dbReference>
<keyword evidence="1" id="KW-0560">Oxidoreductase</keyword>
<comment type="caution">
    <text evidence="1">The sequence shown here is derived from an EMBL/GenBank/DDBJ whole genome shotgun (WGS) entry which is preliminary data.</text>
</comment>
<dbReference type="Gene3D" id="2.60.120.620">
    <property type="entry name" value="q2cbj1_9rhob like domain"/>
    <property type="match status" value="1"/>
</dbReference>
<reference evidence="1" key="1">
    <citation type="submission" date="2023-01" db="EMBL/GenBank/DDBJ databases">
        <title>Genome sequencing of Photorhabdus bodei 09-20.</title>
        <authorList>
            <person name="Kalindamar S."/>
            <person name="Kumru S."/>
        </authorList>
    </citation>
    <scope>NUCLEOTIDE SEQUENCE</scope>
    <source>
        <strain evidence="1">09-20</strain>
    </source>
</reference>
<organism evidence="1 2">
    <name type="scientific">Photorhabdus bodei</name>
    <dbReference type="NCBI Taxonomy" id="2029681"/>
    <lineage>
        <taxon>Bacteria</taxon>
        <taxon>Pseudomonadati</taxon>
        <taxon>Pseudomonadota</taxon>
        <taxon>Gammaproteobacteria</taxon>
        <taxon>Enterobacterales</taxon>
        <taxon>Morganellaceae</taxon>
        <taxon>Photorhabdus</taxon>
    </lineage>
</organism>
<proteinExistence type="predicted"/>